<dbReference type="EMBL" id="JAUDFV010000043">
    <property type="protein sequence ID" value="KAL2736906.1"/>
    <property type="molecule type" value="Genomic_DNA"/>
</dbReference>
<sequence>MCTRGPGRNQEDEGRRRERKEEMVYSRCSRTRKADKQTANETRREDQSLAWSLEIRNLEHEITRDGTFLVYEELRWFELPGP</sequence>
<proteinExistence type="predicted"/>
<comment type="caution">
    <text evidence="2">The sequence shown here is derived from an EMBL/GenBank/DDBJ whole genome shotgun (WGS) entry which is preliminary data.</text>
</comment>
<reference evidence="2 3" key="1">
    <citation type="journal article" date="2024" name="Ann. Entomol. Soc. Am.">
        <title>Genomic analyses of the southern and eastern yellowjacket wasps (Hymenoptera: Vespidae) reveal evolutionary signatures of social life.</title>
        <authorList>
            <person name="Catto M.A."/>
            <person name="Caine P.B."/>
            <person name="Orr S.E."/>
            <person name="Hunt B.G."/>
            <person name="Goodisman M.A.D."/>
        </authorList>
    </citation>
    <scope>NUCLEOTIDE SEQUENCE [LARGE SCALE GENOMIC DNA]</scope>
    <source>
        <strain evidence="2">233</strain>
        <tissue evidence="2">Head and thorax</tissue>
    </source>
</reference>
<gene>
    <name evidence="2" type="ORF">V1478_002285</name>
</gene>
<protein>
    <submittedName>
        <fullName evidence="2">Uncharacterized protein</fullName>
    </submittedName>
</protein>
<dbReference type="Proteomes" id="UP001607302">
    <property type="component" value="Unassembled WGS sequence"/>
</dbReference>
<feature type="region of interest" description="Disordered" evidence="1">
    <location>
        <begin position="1"/>
        <end position="46"/>
    </location>
</feature>
<accession>A0ABD2BVV6</accession>
<feature type="compositionally biased region" description="Basic and acidic residues" evidence="1">
    <location>
        <begin position="32"/>
        <end position="46"/>
    </location>
</feature>
<dbReference type="AlphaFoldDB" id="A0ABD2BVV6"/>
<feature type="compositionally biased region" description="Basic and acidic residues" evidence="1">
    <location>
        <begin position="9"/>
        <end position="24"/>
    </location>
</feature>
<keyword evidence="3" id="KW-1185">Reference proteome</keyword>
<organism evidence="2 3">
    <name type="scientific">Vespula squamosa</name>
    <name type="common">Southern yellow jacket</name>
    <name type="synonym">Wasp</name>
    <dbReference type="NCBI Taxonomy" id="30214"/>
    <lineage>
        <taxon>Eukaryota</taxon>
        <taxon>Metazoa</taxon>
        <taxon>Ecdysozoa</taxon>
        <taxon>Arthropoda</taxon>
        <taxon>Hexapoda</taxon>
        <taxon>Insecta</taxon>
        <taxon>Pterygota</taxon>
        <taxon>Neoptera</taxon>
        <taxon>Endopterygota</taxon>
        <taxon>Hymenoptera</taxon>
        <taxon>Apocrita</taxon>
        <taxon>Aculeata</taxon>
        <taxon>Vespoidea</taxon>
        <taxon>Vespidae</taxon>
        <taxon>Vespinae</taxon>
        <taxon>Vespula</taxon>
    </lineage>
</organism>
<evidence type="ECO:0000313" key="3">
    <source>
        <dbReference type="Proteomes" id="UP001607302"/>
    </source>
</evidence>
<evidence type="ECO:0000256" key="1">
    <source>
        <dbReference type="SAM" id="MobiDB-lite"/>
    </source>
</evidence>
<name>A0ABD2BVV6_VESSQ</name>
<evidence type="ECO:0000313" key="2">
    <source>
        <dbReference type="EMBL" id="KAL2736906.1"/>
    </source>
</evidence>